<name>E3IWQ1_PSEI1</name>
<feature type="transmembrane region" description="Helical" evidence="7">
    <location>
        <begin position="652"/>
        <end position="680"/>
    </location>
</feature>
<feature type="transmembrane region" description="Helical" evidence="7">
    <location>
        <begin position="566"/>
        <end position="587"/>
    </location>
</feature>
<evidence type="ECO:0000256" key="1">
    <source>
        <dbReference type="ARBA" id="ARBA00004651"/>
    </source>
</evidence>
<evidence type="ECO:0000256" key="6">
    <source>
        <dbReference type="ARBA" id="ARBA00023136"/>
    </source>
</evidence>
<dbReference type="STRING" id="298654.FraEuI1c_3372"/>
<feature type="transmembrane region" description="Helical" evidence="7">
    <location>
        <begin position="607"/>
        <end position="631"/>
    </location>
</feature>
<feature type="transmembrane region" description="Helical" evidence="7">
    <location>
        <begin position="287"/>
        <end position="313"/>
    </location>
</feature>
<evidence type="ECO:0000256" key="7">
    <source>
        <dbReference type="SAM" id="Phobius"/>
    </source>
</evidence>
<feature type="transmembrane region" description="Helical" evidence="7">
    <location>
        <begin position="384"/>
        <end position="402"/>
    </location>
</feature>
<feature type="transmembrane region" description="Helical" evidence="7">
    <location>
        <begin position="189"/>
        <end position="207"/>
    </location>
</feature>
<keyword evidence="6 7" id="KW-0472">Membrane</keyword>
<feature type="transmembrane region" description="Helical" evidence="7">
    <location>
        <begin position="214"/>
        <end position="238"/>
    </location>
</feature>
<feature type="transmembrane region" description="Helical" evidence="7">
    <location>
        <begin position="319"/>
        <end position="345"/>
    </location>
</feature>
<dbReference type="InterPro" id="IPR050545">
    <property type="entry name" value="Mycobact_MmpL"/>
</dbReference>
<proteinExistence type="inferred from homology"/>
<keyword evidence="4 7" id="KW-0812">Transmembrane</keyword>
<dbReference type="AlphaFoldDB" id="E3IWQ1"/>
<dbReference type="EMBL" id="CP002299">
    <property type="protein sequence ID" value="ADP81381.1"/>
    <property type="molecule type" value="Genomic_DNA"/>
</dbReference>
<dbReference type="Proteomes" id="UP000002484">
    <property type="component" value="Chromosome"/>
</dbReference>
<protein>
    <submittedName>
        <fullName evidence="9">Putative integral membrane export protein</fullName>
    </submittedName>
</protein>
<dbReference type="InterPro" id="IPR004869">
    <property type="entry name" value="MMPL_dom"/>
</dbReference>
<evidence type="ECO:0000259" key="8">
    <source>
        <dbReference type="Pfam" id="PF03176"/>
    </source>
</evidence>
<dbReference type="GO" id="GO:0005886">
    <property type="term" value="C:plasma membrane"/>
    <property type="evidence" value="ECO:0007669"/>
    <property type="project" value="UniProtKB-SubCell"/>
</dbReference>
<dbReference type="SUPFAM" id="SSF82866">
    <property type="entry name" value="Multidrug efflux transporter AcrB transmembrane domain"/>
    <property type="match status" value="2"/>
</dbReference>
<keyword evidence="5 7" id="KW-1133">Transmembrane helix</keyword>
<dbReference type="Gene3D" id="1.20.1640.10">
    <property type="entry name" value="Multidrug efflux transporter AcrB transmembrane domain"/>
    <property type="match status" value="1"/>
</dbReference>
<evidence type="ECO:0000256" key="2">
    <source>
        <dbReference type="ARBA" id="ARBA00010157"/>
    </source>
</evidence>
<feature type="transmembrane region" description="Helical" evidence="7">
    <location>
        <begin position="538"/>
        <end position="559"/>
    </location>
</feature>
<feature type="domain" description="Membrane transport protein MMPL" evidence="8">
    <location>
        <begin position="55"/>
        <end position="384"/>
    </location>
</feature>
<dbReference type="InParanoid" id="E3IWQ1"/>
<dbReference type="PANTHER" id="PTHR33406">
    <property type="entry name" value="MEMBRANE PROTEIN MJ1562-RELATED"/>
    <property type="match status" value="1"/>
</dbReference>
<sequence>MRRKTRVTSTGRVLLAALCARHHWVVVGQWAICLVMLVVLVRGHGARFNTDVAVPGSDSARALDLVSRALGGTEIPDTDTVVLHARHGTVDDPLVRAQITALVAQLGKVPRVAGVVDPFSPAGAVVLGVDPVSANRHTAVASVIVKGSALHPDRATAQRLVSTARSYDGPSLQVEVAGPDAAAVNATAISPWPILGALLAALLLLAATLRSRGAVVVCAVTTAVATATALAVVALLSHVTTMTLYAPLLAAVVAAGTSLGGTVVVVHRAQSGLREGAAPLEAVTRAAAQTGFAIACGGLCVTLAMDAVVALGLPFFSGVALGSAAAGTATGLVILTLLPALLAICGPRLLGWTERQHLTTSGRGLSHPPGLRARWAGLVHRRPLVAACAAGLLLVVLAAPAVTLKLGGADDGAESTSSSTRRAYDLLSADFFPGLNGPMIVAVELGPAATAVSPDALVATLGRTPGVERAAVNVNNAKAGVAMIRVFPAVGPRSPAATALLSRLREQVIPRALAGTGSRAYVGGSTALFADMAASFQGATTGFLAIVLLALLGCAYLMLRSATLAAALALASALSILAAAGVLALLFQTSLVTRALGLATGPVEPSLLVIVLVAVFGLLPGLNFSLLVRLLEPAGPRDSKGRARGRRGATGPVRLGHADVGHVMLTMNLVMLFLFAAVAAQPARMMKVVGCGLAAGVAIDAFLLRATLLPALLHLLDRRSAPAAAGERVGTPDRRRSVAELDWTQSLVGGAPTPATAVHDGVERVTVPIRISRTE</sequence>
<dbReference type="Pfam" id="PF03176">
    <property type="entry name" value="MMPL"/>
    <property type="match status" value="2"/>
</dbReference>
<comment type="similarity">
    <text evidence="2">Belongs to the resistance-nodulation-cell division (RND) (TC 2.A.6) family. MmpL subfamily.</text>
</comment>
<evidence type="ECO:0000313" key="9">
    <source>
        <dbReference type="EMBL" id="ADP81381.1"/>
    </source>
</evidence>
<comment type="subcellular location">
    <subcellularLocation>
        <location evidence="1">Cell membrane</location>
        <topology evidence="1">Multi-pass membrane protein</topology>
    </subcellularLocation>
</comment>
<keyword evidence="10" id="KW-1185">Reference proteome</keyword>
<organism evidence="9 10">
    <name type="scientific">Pseudofrankia inefficax (strain DSM 45817 / CECT 9037 / DDB 130130 / EuI1c)</name>
    <name type="common">Frankia inefficax</name>
    <dbReference type="NCBI Taxonomy" id="298654"/>
    <lineage>
        <taxon>Bacteria</taxon>
        <taxon>Bacillati</taxon>
        <taxon>Actinomycetota</taxon>
        <taxon>Actinomycetes</taxon>
        <taxon>Frankiales</taxon>
        <taxon>Frankiaceae</taxon>
        <taxon>Pseudofrankia</taxon>
    </lineage>
</organism>
<dbReference type="PANTHER" id="PTHR33406:SF11">
    <property type="entry name" value="MEMBRANE PROTEIN SCO6666-RELATED"/>
    <property type="match status" value="1"/>
</dbReference>
<evidence type="ECO:0000313" key="10">
    <source>
        <dbReference type="Proteomes" id="UP000002484"/>
    </source>
</evidence>
<dbReference type="eggNOG" id="COG2409">
    <property type="taxonomic scope" value="Bacteria"/>
</dbReference>
<keyword evidence="3" id="KW-1003">Cell membrane</keyword>
<accession>E3IWQ1</accession>
<gene>
    <name evidence="9" type="ordered locus">FraEuI1c_3372</name>
</gene>
<feature type="transmembrane region" description="Helical" evidence="7">
    <location>
        <begin position="692"/>
        <end position="713"/>
    </location>
</feature>
<feature type="domain" description="Membrane transport protein MMPL" evidence="8">
    <location>
        <begin position="497"/>
        <end position="748"/>
    </location>
</feature>
<evidence type="ECO:0000256" key="5">
    <source>
        <dbReference type="ARBA" id="ARBA00022989"/>
    </source>
</evidence>
<dbReference type="HOGENOM" id="CLU_005108_1_1_11"/>
<dbReference type="KEGG" id="fri:FraEuI1c_3372"/>
<feature type="transmembrane region" description="Helical" evidence="7">
    <location>
        <begin position="244"/>
        <end position="266"/>
    </location>
</feature>
<evidence type="ECO:0000256" key="4">
    <source>
        <dbReference type="ARBA" id="ARBA00022692"/>
    </source>
</evidence>
<evidence type="ECO:0000256" key="3">
    <source>
        <dbReference type="ARBA" id="ARBA00022475"/>
    </source>
</evidence>
<reference evidence="9 10" key="1">
    <citation type="submission" date="2010-10" db="EMBL/GenBank/DDBJ databases">
        <title>Complete sequence of Frankia sp. EuI1c.</title>
        <authorList>
            <consortium name="US DOE Joint Genome Institute"/>
            <person name="Lucas S."/>
            <person name="Copeland A."/>
            <person name="Lapidus A."/>
            <person name="Cheng J.-F."/>
            <person name="Bruce D."/>
            <person name="Goodwin L."/>
            <person name="Pitluck S."/>
            <person name="Chertkov O."/>
            <person name="Detter J.C."/>
            <person name="Han C."/>
            <person name="Tapia R."/>
            <person name="Land M."/>
            <person name="Hauser L."/>
            <person name="Jeffries C."/>
            <person name="Kyrpides N."/>
            <person name="Ivanova N."/>
            <person name="Mikhailova N."/>
            <person name="Beauchemin N."/>
            <person name="Sen A."/>
            <person name="Sur S.A."/>
            <person name="Gtari M."/>
            <person name="Wall L."/>
            <person name="Tisa L."/>
            <person name="Woyke T."/>
        </authorList>
    </citation>
    <scope>NUCLEOTIDE SEQUENCE [LARGE SCALE GENOMIC DNA]</scope>
    <source>
        <strain evidence="10">DSM 45817 / CECT 9037 / EuI1c</strain>
    </source>
</reference>